<dbReference type="AlphaFoldDB" id="A0A5D8QC89"/>
<dbReference type="Gene3D" id="3.40.50.300">
    <property type="entry name" value="P-loop containing nucleotide triphosphate hydrolases"/>
    <property type="match status" value="1"/>
</dbReference>
<dbReference type="InterPro" id="IPR006073">
    <property type="entry name" value="GTP-bd"/>
</dbReference>
<dbReference type="RefSeq" id="WP_149545482.1">
    <property type="nucleotide sequence ID" value="NZ_VTPS01000011.1"/>
</dbReference>
<dbReference type="CDD" id="cd01876">
    <property type="entry name" value="YihA_EngB"/>
    <property type="match status" value="1"/>
</dbReference>
<dbReference type="GO" id="GO:0005829">
    <property type="term" value="C:cytosol"/>
    <property type="evidence" value="ECO:0007669"/>
    <property type="project" value="TreeGrafter"/>
</dbReference>
<dbReference type="Proteomes" id="UP000322976">
    <property type="component" value="Unassembled WGS sequence"/>
</dbReference>
<evidence type="ECO:0000256" key="6">
    <source>
        <dbReference type="ARBA" id="ARBA00022842"/>
    </source>
</evidence>
<accession>A0A5D8QC89</accession>
<keyword evidence="5 10" id="KW-0547">Nucleotide-binding</keyword>
<dbReference type="Pfam" id="PF01926">
    <property type="entry name" value="MMR_HSR1"/>
    <property type="match status" value="1"/>
</dbReference>
<proteinExistence type="inferred from homology"/>
<evidence type="ECO:0000256" key="3">
    <source>
        <dbReference type="ARBA" id="ARBA00022618"/>
    </source>
</evidence>
<feature type="domain" description="EngB-type G" evidence="11">
    <location>
        <begin position="22"/>
        <end position="191"/>
    </location>
</feature>
<organism evidence="12 13">
    <name type="scientific">Calorimonas adulescens</name>
    <dbReference type="NCBI Taxonomy" id="2606906"/>
    <lineage>
        <taxon>Bacteria</taxon>
        <taxon>Bacillati</taxon>
        <taxon>Bacillota</taxon>
        <taxon>Clostridia</taxon>
        <taxon>Thermoanaerobacterales</taxon>
        <taxon>Thermoanaerobacteraceae</taxon>
        <taxon>Calorimonas</taxon>
    </lineage>
</organism>
<name>A0A5D8QC89_9THEO</name>
<dbReference type="GO" id="GO:0000917">
    <property type="term" value="P:division septum assembly"/>
    <property type="evidence" value="ECO:0007669"/>
    <property type="project" value="UniProtKB-KW"/>
</dbReference>
<keyword evidence="8 10" id="KW-0717">Septation</keyword>
<evidence type="ECO:0000313" key="12">
    <source>
        <dbReference type="EMBL" id="TZE81719.1"/>
    </source>
</evidence>
<evidence type="ECO:0000259" key="11">
    <source>
        <dbReference type="PROSITE" id="PS51706"/>
    </source>
</evidence>
<keyword evidence="3 10" id="KW-0132">Cell division</keyword>
<evidence type="ECO:0000256" key="2">
    <source>
        <dbReference type="ARBA" id="ARBA00009638"/>
    </source>
</evidence>
<comment type="function">
    <text evidence="10">Necessary for normal cell division and for the maintenance of normal septation.</text>
</comment>
<sequence length="191" mass="21363">MKINDIQLVKTILDTEDMPKDKLPQIALAGRSNVGKSSFINTIAGRRVAKISATPGKTGTINFYKINGSLYLVDMPGYGYAKASKEERDRWSRAIEGYLSESCNLKGVLLLVDIRHRPTKDDVVMHEWILSKGLSSFVIATKADKLTRAELNKNLKMIAETLNIEDMSDIIPFSSLNGLGKNRVLERVFKF</sequence>
<keyword evidence="13" id="KW-1185">Reference proteome</keyword>
<dbReference type="GO" id="GO:0046872">
    <property type="term" value="F:metal ion binding"/>
    <property type="evidence" value="ECO:0007669"/>
    <property type="project" value="UniProtKB-KW"/>
</dbReference>
<dbReference type="InterPro" id="IPR027417">
    <property type="entry name" value="P-loop_NTPase"/>
</dbReference>
<evidence type="ECO:0000256" key="5">
    <source>
        <dbReference type="ARBA" id="ARBA00022741"/>
    </source>
</evidence>
<dbReference type="GO" id="GO:0005525">
    <property type="term" value="F:GTP binding"/>
    <property type="evidence" value="ECO:0007669"/>
    <property type="project" value="UniProtKB-UniRule"/>
</dbReference>
<dbReference type="PANTHER" id="PTHR11649:SF13">
    <property type="entry name" value="ENGB-TYPE G DOMAIN-CONTAINING PROTEIN"/>
    <property type="match status" value="1"/>
</dbReference>
<evidence type="ECO:0000256" key="4">
    <source>
        <dbReference type="ARBA" id="ARBA00022723"/>
    </source>
</evidence>
<keyword evidence="9 10" id="KW-0131">Cell cycle</keyword>
<evidence type="ECO:0000256" key="7">
    <source>
        <dbReference type="ARBA" id="ARBA00023134"/>
    </source>
</evidence>
<evidence type="ECO:0000256" key="8">
    <source>
        <dbReference type="ARBA" id="ARBA00023210"/>
    </source>
</evidence>
<gene>
    <name evidence="10" type="primary">engB</name>
    <name evidence="12" type="ORF">FWJ32_08260</name>
</gene>
<keyword evidence="4" id="KW-0479">Metal-binding</keyword>
<evidence type="ECO:0000256" key="10">
    <source>
        <dbReference type="HAMAP-Rule" id="MF_00321"/>
    </source>
</evidence>
<evidence type="ECO:0000256" key="1">
    <source>
        <dbReference type="ARBA" id="ARBA00001946"/>
    </source>
</evidence>
<dbReference type="InterPro" id="IPR030393">
    <property type="entry name" value="G_ENGB_dom"/>
</dbReference>
<dbReference type="InterPro" id="IPR019987">
    <property type="entry name" value="GTP-bd_ribosome_bio_YsxC"/>
</dbReference>
<dbReference type="EMBL" id="VTPS01000011">
    <property type="protein sequence ID" value="TZE81719.1"/>
    <property type="molecule type" value="Genomic_DNA"/>
</dbReference>
<comment type="similarity">
    <text evidence="2 10">Belongs to the TRAFAC class TrmE-Era-EngA-EngB-Septin-like GTPase superfamily. EngB GTPase family.</text>
</comment>
<dbReference type="PROSITE" id="PS51706">
    <property type="entry name" value="G_ENGB"/>
    <property type="match status" value="1"/>
</dbReference>
<protein>
    <recommendedName>
        <fullName evidence="10">Probable GTP-binding protein EngB</fullName>
    </recommendedName>
</protein>
<comment type="cofactor">
    <cofactor evidence="1">
        <name>Mg(2+)</name>
        <dbReference type="ChEBI" id="CHEBI:18420"/>
    </cofactor>
</comment>
<evidence type="ECO:0000256" key="9">
    <source>
        <dbReference type="ARBA" id="ARBA00023306"/>
    </source>
</evidence>
<dbReference type="PANTHER" id="PTHR11649">
    <property type="entry name" value="MSS1/TRME-RELATED GTP-BINDING PROTEIN"/>
    <property type="match status" value="1"/>
</dbReference>
<dbReference type="SUPFAM" id="SSF52540">
    <property type="entry name" value="P-loop containing nucleoside triphosphate hydrolases"/>
    <property type="match status" value="1"/>
</dbReference>
<comment type="caution">
    <text evidence="12">The sequence shown here is derived from an EMBL/GenBank/DDBJ whole genome shotgun (WGS) entry which is preliminary data.</text>
</comment>
<keyword evidence="6" id="KW-0460">Magnesium</keyword>
<dbReference type="NCBIfam" id="TIGR03598">
    <property type="entry name" value="GTPase_YsxC"/>
    <property type="match status" value="1"/>
</dbReference>
<evidence type="ECO:0000313" key="13">
    <source>
        <dbReference type="Proteomes" id="UP000322976"/>
    </source>
</evidence>
<dbReference type="HAMAP" id="MF_00321">
    <property type="entry name" value="GTPase_EngB"/>
    <property type="match status" value="1"/>
</dbReference>
<reference evidence="12 13" key="1">
    <citation type="submission" date="2019-08" db="EMBL/GenBank/DDBJ databases">
        <title>Calorimonas adulescens gen. nov., sp. nov., an anaerobic thermophilic bacterium from Sakhalin hot spring.</title>
        <authorList>
            <person name="Khomyakova M.A."/>
            <person name="Merkel A.Y."/>
            <person name="Novikov A."/>
            <person name="Bonch-Osmolovskaya E.A."/>
            <person name="Slobodkin A.I."/>
        </authorList>
    </citation>
    <scope>NUCLEOTIDE SEQUENCE [LARGE SCALE GENOMIC DNA]</scope>
    <source>
        <strain evidence="12 13">A05MB</strain>
    </source>
</reference>
<keyword evidence="7 10" id="KW-0342">GTP-binding</keyword>